<keyword evidence="4" id="KW-1185">Reference proteome</keyword>
<dbReference type="AlphaFoldDB" id="A0A6A6WQ68"/>
<name>A0A6A6WQ68_9PLEO</name>
<evidence type="ECO:0000256" key="2">
    <source>
        <dbReference type="SAM" id="Phobius"/>
    </source>
</evidence>
<reference evidence="3" key="1">
    <citation type="journal article" date="2020" name="Stud. Mycol.">
        <title>101 Dothideomycetes genomes: a test case for predicting lifestyles and emergence of pathogens.</title>
        <authorList>
            <person name="Haridas S."/>
            <person name="Albert R."/>
            <person name="Binder M."/>
            <person name="Bloem J."/>
            <person name="Labutti K."/>
            <person name="Salamov A."/>
            <person name="Andreopoulos B."/>
            <person name="Baker S."/>
            <person name="Barry K."/>
            <person name="Bills G."/>
            <person name="Bluhm B."/>
            <person name="Cannon C."/>
            <person name="Castanera R."/>
            <person name="Culley D."/>
            <person name="Daum C."/>
            <person name="Ezra D."/>
            <person name="Gonzalez J."/>
            <person name="Henrissat B."/>
            <person name="Kuo A."/>
            <person name="Liang C."/>
            <person name="Lipzen A."/>
            <person name="Lutzoni F."/>
            <person name="Magnuson J."/>
            <person name="Mondo S."/>
            <person name="Nolan M."/>
            <person name="Ohm R."/>
            <person name="Pangilinan J."/>
            <person name="Park H.-J."/>
            <person name="Ramirez L."/>
            <person name="Alfaro M."/>
            <person name="Sun H."/>
            <person name="Tritt A."/>
            <person name="Yoshinaga Y."/>
            <person name="Zwiers L.-H."/>
            <person name="Turgeon B."/>
            <person name="Goodwin S."/>
            <person name="Spatafora J."/>
            <person name="Crous P."/>
            <person name="Grigoriev I."/>
        </authorList>
    </citation>
    <scope>NUCLEOTIDE SEQUENCE</scope>
    <source>
        <strain evidence="3">CBS 109.77</strain>
    </source>
</reference>
<protein>
    <submittedName>
        <fullName evidence="3">Uncharacterized protein</fullName>
    </submittedName>
</protein>
<proteinExistence type="predicted"/>
<dbReference type="EMBL" id="MU002552">
    <property type="protein sequence ID" value="KAF2786093.1"/>
    <property type="molecule type" value="Genomic_DNA"/>
</dbReference>
<feature type="region of interest" description="Disordered" evidence="1">
    <location>
        <begin position="340"/>
        <end position="406"/>
    </location>
</feature>
<accession>A0A6A6WQ68</accession>
<feature type="transmembrane region" description="Helical" evidence="2">
    <location>
        <begin position="179"/>
        <end position="200"/>
    </location>
</feature>
<evidence type="ECO:0000313" key="4">
    <source>
        <dbReference type="Proteomes" id="UP000799757"/>
    </source>
</evidence>
<dbReference type="Proteomes" id="UP000799757">
    <property type="component" value="Unassembled WGS sequence"/>
</dbReference>
<keyword evidence="2" id="KW-0812">Transmembrane</keyword>
<keyword evidence="2" id="KW-1133">Transmembrane helix</keyword>
<organism evidence="3 4">
    <name type="scientific">Melanomma pulvis-pyrius CBS 109.77</name>
    <dbReference type="NCBI Taxonomy" id="1314802"/>
    <lineage>
        <taxon>Eukaryota</taxon>
        <taxon>Fungi</taxon>
        <taxon>Dikarya</taxon>
        <taxon>Ascomycota</taxon>
        <taxon>Pezizomycotina</taxon>
        <taxon>Dothideomycetes</taxon>
        <taxon>Pleosporomycetidae</taxon>
        <taxon>Pleosporales</taxon>
        <taxon>Melanommataceae</taxon>
        <taxon>Melanomma</taxon>
    </lineage>
</organism>
<keyword evidence="2" id="KW-0472">Membrane</keyword>
<evidence type="ECO:0000313" key="3">
    <source>
        <dbReference type="EMBL" id="KAF2786093.1"/>
    </source>
</evidence>
<gene>
    <name evidence="3" type="ORF">K505DRAFT_368525</name>
</gene>
<sequence length="406" mass="43648">MDLQLLAELPPSAAIAGGLVFGTAVVCGAWVDCVQAGRNLLGWEPVGLGPSSPTSSPTAGGYMPSRADYHLLATINTAPAEFYAVETRPDVCVADRLGDLEMGIVVKAPGLPPHAELYSLERDSNVCAVERFGDLEMIFTRPLEVPTFTDKLRHFTDALTRSASSGLGSSIDFVMGSRVTVHLLVTVLALLAFAFGLRALRDVIRKLIAEQLNDCHEMRRVRKLLRNTEALLLQEQKARGEDQLSFVQTIDDLRALMNLRFGKVDTELTSMKVPSGNQHAEAIAKMRAWGTLNNDVNNAFGRQIIALASDDFDGTLLAVLDAINLELKISGNRVRMLSQRAPGGAPAPSYPFAQPVGGYPRGFTPTSPAPATPAPQQQGSASGSVTPNLHWGNGAVPYGNSPHQQW</sequence>
<evidence type="ECO:0000256" key="1">
    <source>
        <dbReference type="SAM" id="MobiDB-lite"/>
    </source>
</evidence>